<sequence length="122" mass="13164">MPVRDMPVRDVPVWDAPVWDAPVWDAPAWDMPARRASVRAVPVGNASSRAHAFAAAPPERGATVAIHALEACPAARKPKPTHPPGTYQRTHPARDFRIGDMHAVTASRAADVYAHARAYTSA</sequence>
<evidence type="ECO:0000313" key="2">
    <source>
        <dbReference type="EMBL" id="KWZ37590.1"/>
    </source>
</evidence>
<proteinExistence type="predicted"/>
<reference evidence="2 3" key="1">
    <citation type="submission" date="2015-11" db="EMBL/GenBank/DDBJ databases">
        <authorList>
            <person name="Sahl J."/>
            <person name="Wagner D."/>
            <person name="Keim P."/>
        </authorList>
    </citation>
    <scope>NUCLEOTIDE SEQUENCE [LARGE SCALE GENOMIC DNA]</scope>
    <source>
        <strain evidence="2 3">BDU18</strain>
    </source>
</reference>
<gene>
    <name evidence="2" type="ORF">WS72_21755</name>
</gene>
<comment type="caution">
    <text evidence="2">The sequence shown here is derived from an EMBL/GenBank/DDBJ whole genome shotgun (WGS) entry which is preliminary data.</text>
</comment>
<name>A0ABR5T434_9BURK</name>
<accession>A0ABR5T434</accession>
<dbReference type="EMBL" id="LNJQ01000004">
    <property type="protein sequence ID" value="KWZ37590.1"/>
    <property type="molecule type" value="Genomic_DNA"/>
</dbReference>
<organism evidence="2 3">
    <name type="scientific">Burkholderia savannae</name>
    <dbReference type="NCBI Taxonomy" id="1637837"/>
    <lineage>
        <taxon>Bacteria</taxon>
        <taxon>Pseudomonadati</taxon>
        <taxon>Pseudomonadota</taxon>
        <taxon>Betaproteobacteria</taxon>
        <taxon>Burkholderiales</taxon>
        <taxon>Burkholderiaceae</taxon>
        <taxon>Burkholderia</taxon>
        <taxon>pseudomallei group</taxon>
    </lineage>
</organism>
<keyword evidence="3" id="KW-1185">Reference proteome</keyword>
<feature type="region of interest" description="Disordered" evidence="1">
    <location>
        <begin position="74"/>
        <end position="94"/>
    </location>
</feature>
<dbReference type="Proteomes" id="UP000070255">
    <property type="component" value="Unassembled WGS sequence"/>
</dbReference>
<protein>
    <submittedName>
        <fullName evidence="2">Uncharacterized protein</fullName>
    </submittedName>
</protein>
<evidence type="ECO:0000256" key="1">
    <source>
        <dbReference type="SAM" id="MobiDB-lite"/>
    </source>
</evidence>
<evidence type="ECO:0000313" key="3">
    <source>
        <dbReference type="Proteomes" id="UP000070255"/>
    </source>
</evidence>